<keyword evidence="1" id="KW-0206">Cytoskeleton</keyword>
<dbReference type="SMART" id="SM01375">
    <property type="entry name" value="Dynein_light"/>
    <property type="match status" value="1"/>
</dbReference>
<dbReference type="GO" id="GO:0045505">
    <property type="term" value="F:dynein intermediate chain binding"/>
    <property type="evidence" value="ECO:0007669"/>
    <property type="project" value="TreeGrafter"/>
</dbReference>
<dbReference type="Proteomes" id="UP000489600">
    <property type="component" value="Unassembled WGS sequence"/>
</dbReference>
<dbReference type="PANTHER" id="PTHR11886:SF70">
    <property type="entry name" value="DYNEIN LIGHT CHAIN"/>
    <property type="match status" value="1"/>
</dbReference>
<organism evidence="2 3">
    <name type="scientific">Arabis nemorensis</name>
    <dbReference type="NCBI Taxonomy" id="586526"/>
    <lineage>
        <taxon>Eukaryota</taxon>
        <taxon>Viridiplantae</taxon>
        <taxon>Streptophyta</taxon>
        <taxon>Embryophyta</taxon>
        <taxon>Tracheophyta</taxon>
        <taxon>Spermatophyta</taxon>
        <taxon>Magnoliopsida</taxon>
        <taxon>eudicotyledons</taxon>
        <taxon>Gunneridae</taxon>
        <taxon>Pentapetalae</taxon>
        <taxon>rosids</taxon>
        <taxon>malvids</taxon>
        <taxon>Brassicales</taxon>
        <taxon>Brassicaceae</taxon>
        <taxon>Arabideae</taxon>
        <taxon>Arabis</taxon>
    </lineage>
</organism>
<dbReference type="GO" id="GO:0005874">
    <property type="term" value="C:microtubule"/>
    <property type="evidence" value="ECO:0007669"/>
    <property type="project" value="UniProtKB-KW"/>
</dbReference>
<dbReference type="OrthoDB" id="10033309at2759"/>
<gene>
    <name evidence="2" type="ORF">ANE_LOCUS24177</name>
</gene>
<keyword evidence="1" id="KW-0243">Dynein</keyword>
<protein>
    <recommendedName>
        <fullName evidence="1">Dynein light chain</fullName>
    </recommendedName>
</protein>
<comment type="caution">
    <text evidence="2">The sequence shown here is derived from an EMBL/GenBank/DDBJ whole genome shotgun (WGS) entry which is preliminary data.</text>
</comment>
<dbReference type="FunFam" id="3.30.740.10:FF:000008">
    <property type="entry name" value="Dynein light chain"/>
    <property type="match status" value="1"/>
</dbReference>
<sequence>MLEGKAVMGETDMKQTMKEEALRLASKALDCFDVTELTQIARFIKKDFDGKYGSGWQCIAGTHFGSFVTHCSGYFIHFSVGSLTILLFKGSLGEPESQTNIVK</sequence>
<evidence type="ECO:0000256" key="1">
    <source>
        <dbReference type="RuleBase" id="RU365010"/>
    </source>
</evidence>
<dbReference type="InterPro" id="IPR037177">
    <property type="entry name" value="DLC_sf"/>
</dbReference>
<proteinExistence type="inferred from homology"/>
<dbReference type="PANTHER" id="PTHR11886">
    <property type="entry name" value="DYNEIN LIGHT CHAIN"/>
    <property type="match status" value="1"/>
</dbReference>
<comment type="similarity">
    <text evidence="1">Belongs to the dynein light chain family.</text>
</comment>
<dbReference type="AlphaFoldDB" id="A0A565CJ41"/>
<evidence type="ECO:0000313" key="3">
    <source>
        <dbReference type="Proteomes" id="UP000489600"/>
    </source>
</evidence>
<keyword evidence="3" id="KW-1185">Reference proteome</keyword>
<dbReference type="EMBL" id="CABITT030000008">
    <property type="protein sequence ID" value="VVB13733.1"/>
    <property type="molecule type" value="Genomic_DNA"/>
</dbReference>
<comment type="subcellular location">
    <subcellularLocation>
        <location evidence="1">Cytoplasm</location>
        <location evidence="1">Cytoskeleton</location>
    </subcellularLocation>
</comment>
<dbReference type="GO" id="GO:0007017">
    <property type="term" value="P:microtubule-based process"/>
    <property type="evidence" value="ECO:0007669"/>
    <property type="project" value="InterPro"/>
</dbReference>
<dbReference type="InterPro" id="IPR001372">
    <property type="entry name" value="Dynein_light_chain_typ-1/2"/>
</dbReference>
<dbReference type="SUPFAM" id="SSF54648">
    <property type="entry name" value="DLC"/>
    <property type="match status" value="1"/>
</dbReference>
<keyword evidence="1" id="KW-0505">Motor protein</keyword>
<reference evidence="2" key="1">
    <citation type="submission" date="2019-07" db="EMBL/GenBank/DDBJ databases">
        <authorList>
            <person name="Dittberner H."/>
        </authorList>
    </citation>
    <scope>NUCLEOTIDE SEQUENCE [LARGE SCALE GENOMIC DNA]</scope>
</reference>
<dbReference type="GO" id="GO:0005868">
    <property type="term" value="C:cytoplasmic dynein complex"/>
    <property type="evidence" value="ECO:0007669"/>
    <property type="project" value="TreeGrafter"/>
</dbReference>
<keyword evidence="1" id="KW-0493">Microtubule</keyword>
<accession>A0A565CJ41</accession>
<keyword evidence="1" id="KW-0963">Cytoplasm</keyword>
<dbReference type="Gene3D" id="3.30.740.10">
    <property type="entry name" value="Protein Inhibitor Of Neuronal Nitric Oxide Synthase"/>
    <property type="match status" value="1"/>
</dbReference>
<evidence type="ECO:0000313" key="2">
    <source>
        <dbReference type="EMBL" id="VVB13733.1"/>
    </source>
</evidence>
<name>A0A565CJ41_9BRAS</name>
<dbReference type="Pfam" id="PF01221">
    <property type="entry name" value="Dynein_light"/>
    <property type="match status" value="1"/>
</dbReference>